<organism evidence="1 2">
    <name type="scientific">Dendrolimus kikuchii</name>
    <dbReference type="NCBI Taxonomy" id="765133"/>
    <lineage>
        <taxon>Eukaryota</taxon>
        <taxon>Metazoa</taxon>
        <taxon>Ecdysozoa</taxon>
        <taxon>Arthropoda</taxon>
        <taxon>Hexapoda</taxon>
        <taxon>Insecta</taxon>
        <taxon>Pterygota</taxon>
        <taxon>Neoptera</taxon>
        <taxon>Endopterygota</taxon>
        <taxon>Lepidoptera</taxon>
        <taxon>Glossata</taxon>
        <taxon>Ditrysia</taxon>
        <taxon>Bombycoidea</taxon>
        <taxon>Lasiocampidae</taxon>
        <taxon>Dendrolimus</taxon>
    </lineage>
</organism>
<comment type="caution">
    <text evidence="1">The sequence shown here is derived from an EMBL/GenBank/DDBJ whole genome shotgun (WGS) entry which is preliminary data.</text>
</comment>
<evidence type="ECO:0000313" key="1">
    <source>
        <dbReference type="EMBL" id="KAJ0180143.1"/>
    </source>
</evidence>
<name>A0ACC1D886_9NEOP</name>
<dbReference type="EMBL" id="CM034393">
    <property type="protein sequence ID" value="KAJ0180143.1"/>
    <property type="molecule type" value="Genomic_DNA"/>
</dbReference>
<proteinExistence type="predicted"/>
<protein>
    <submittedName>
        <fullName evidence="1">Uncharacterized protein</fullName>
    </submittedName>
</protein>
<evidence type="ECO:0000313" key="2">
    <source>
        <dbReference type="Proteomes" id="UP000824533"/>
    </source>
</evidence>
<accession>A0ACC1D886</accession>
<gene>
    <name evidence="1" type="ORF">K1T71_004734</name>
</gene>
<reference evidence="1 2" key="1">
    <citation type="journal article" date="2021" name="Front. Genet.">
        <title>Chromosome-Level Genome Assembly Reveals Significant Gene Expansion in the Toll and IMD Signaling Pathways of Dendrolimus kikuchii.</title>
        <authorList>
            <person name="Zhou J."/>
            <person name="Wu P."/>
            <person name="Xiong Z."/>
            <person name="Liu N."/>
            <person name="Zhao N."/>
            <person name="Ji M."/>
            <person name="Qiu Y."/>
            <person name="Yang B."/>
        </authorList>
    </citation>
    <scope>NUCLEOTIDE SEQUENCE [LARGE SCALE GENOMIC DNA]</scope>
    <source>
        <strain evidence="1">Ann1</strain>
    </source>
</reference>
<keyword evidence="2" id="KW-1185">Reference proteome</keyword>
<dbReference type="Proteomes" id="UP000824533">
    <property type="component" value="Linkage Group LG07"/>
</dbReference>
<sequence>MINAHTVQAGLYKLDDLCEALVVSGNKSETPIKLNIMQKTFQENPKDWQNARRPNYNVNQDFKYPYSECPFLGDYHLIRIPENEEFLHVDYWGEGRITDPLGISGFPDCYNVNHTYQLVSNGDVETIRRKIPNRIPVITYSNCRTGSYIKDNSVEIVTLMSAPINKSCATDITRMVHKKKGIVVLYGIDRNTEAAKNLEQKLTSEKLLYCSGFKLPKRLQGLTLYYHYLAYVNLTEFKETLFNAITSAEYDNAVNMFIELRITNNGYLIDIVVDWLLKGDNQKTMAFAYKLWVGGGQDIVVHWFPSEFQDILRSDNVTIVSHYYNQALKLDSNMTSNKDRLAWGDSNDKTSVRVTWKIIPQMENNHIFFKIKNMEHSMFLKLEDPVDSDGDRKGFGSEHSFENKHMWALEPVRYKDKILFFIINYDFQQGLKLAVQLDTYGDRLLYGHNANVVNNPDYFGWLIKAI</sequence>